<evidence type="ECO:0000313" key="25">
    <source>
        <dbReference type="Proteomes" id="UP000243884"/>
    </source>
</evidence>
<dbReference type="InterPro" id="IPR044492">
    <property type="entry name" value="P_typ_ATPase_HD_dom"/>
</dbReference>
<comment type="similarity">
    <text evidence="2 22">Belongs to the cation transport ATPase (P-type) (TC 3.A.3) family. Type IB subfamily.</text>
</comment>
<name>A0A1W1YAZ9_9LACT</name>
<evidence type="ECO:0000259" key="23">
    <source>
        <dbReference type="PROSITE" id="PS50846"/>
    </source>
</evidence>
<dbReference type="STRING" id="371602.SAMN04487984_0520"/>
<dbReference type="SUPFAM" id="SSF55008">
    <property type="entry name" value="HMA, heavy metal-associated domain"/>
    <property type="match status" value="2"/>
</dbReference>
<dbReference type="InterPro" id="IPR001757">
    <property type="entry name" value="P_typ_ATPase"/>
</dbReference>
<dbReference type="Gene3D" id="3.40.50.1000">
    <property type="entry name" value="HAD superfamily/HAD-like"/>
    <property type="match status" value="1"/>
</dbReference>
<dbReference type="GO" id="GO:0016887">
    <property type="term" value="F:ATP hydrolysis activity"/>
    <property type="evidence" value="ECO:0007669"/>
    <property type="project" value="InterPro"/>
</dbReference>
<dbReference type="SFLD" id="SFLDF00027">
    <property type="entry name" value="p-type_atpase"/>
    <property type="match status" value="1"/>
</dbReference>
<evidence type="ECO:0000256" key="22">
    <source>
        <dbReference type="RuleBase" id="RU362081"/>
    </source>
</evidence>
<sequence length="818" mass="88133">MTKSFDVMGMHCASCAQSIEKEVNKLAGVEGAAVNLANEKLTVEYKDDSVTDEMVSQAVEQAGYELVIPTMTQWFNIYGMHCASCAQTIEQAVTKLTGVQSVVVNLASENMKVTYQPELVTNKTIKDIVADSGYEAKEKETNPQLTNDQSDYKQKEINQYKKRVIWSAIFAIPLLYIAMGPMIHLPIPSIIHPNTHPAVFALIQLLLTTPIMIINHDYFSVGFKTLFKGHPNMDTLVALGSSAAYGWSIFSLWNLYQGDLHFLHQLYFESAGVILTLITLGNYFEAISKGRSSEAIKKLLDLAPDTALVVTDHGVEEREVSSVSVGETIRVKPGEKIPVDGRIVSGTSSVDESMLTGESLPVKKSVGDNVVGASINQNGTFDYQATKVGDDTALAQIVHLVEEAQGSKAPIAKLADKISGIFVPTVIVLSILSSLAWYFIGNQSIAFSLTIAIAVLVIACPCALGLATPMAIMVGTGKGAENGILIKSAEALEITGKIDHVILDKTGTITQGEPSVTNVIASPSISKDELIEIAVSAEQGSEHPLANAITTYGEAHHIQQKALDYFEAITGKGIMAKIDDNMYYFGNEYLMTSQHLQINDWEETVASLANEGKTPMYLANEEIILGIIAVADPIKPSSKQAIEQLHQQKIPVTMITGDNTQTAQAIAKQVGIDHVRSEVLPEDKATEVQAIREEGLTVAMVGDGINDAPALATADIGMAIGSGTDVAIESANIVLMNDDLEDVSHAIALSRATLKNIRENLFWAFAYNTIGIPVAMGILYLFGGPLMNPMFAAAAMSLSSVSVVLNALRLKKFHSKSK</sequence>
<evidence type="ECO:0000256" key="13">
    <source>
        <dbReference type="ARBA" id="ARBA00022842"/>
    </source>
</evidence>
<evidence type="ECO:0000256" key="14">
    <source>
        <dbReference type="ARBA" id="ARBA00022967"/>
    </source>
</evidence>
<dbReference type="Pfam" id="PF00403">
    <property type="entry name" value="HMA"/>
    <property type="match status" value="2"/>
</dbReference>
<feature type="domain" description="HMA" evidence="23">
    <location>
        <begin position="71"/>
        <end position="137"/>
    </location>
</feature>
<dbReference type="PRINTS" id="PR00943">
    <property type="entry name" value="CUATPASE"/>
</dbReference>
<feature type="transmembrane region" description="Helical" evidence="22">
    <location>
        <begin position="262"/>
        <end position="284"/>
    </location>
</feature>
<evidence type="ECO:0000256" key="11">
    <source>
        <dbReference type="ARBA" id="ARBA00022796"/>
    </source>
</evidence>
<dbReference type="FunFam" id="3.30.70.100:FF:000005">
    <property type="entry name" value="Copper-exporting P-type ATPase A"/>
    <property type="match status" value="2"/>
</dbReference>
<evidence type="ECO:0000256" key="9">
    <source>
        <dbReference type="ARBA" id="ARBA00022737"/>
    </source>
</evidence>
<keyword evidence="14" id="KW-1278">Translocase</keyword>
<reference evidence="25" key="1">
    <citation type="submission" date="2017-04" db="EMBL/GenBank/DDBJ databases">
        <authorList>
            <person name="Varghese N."/>
            <person name="Submissions S."/>
        </authorList>
    </citation>
    <scope>NUCLEOTIDE SEQUENCE [LARGE SCALE GENOMIC DNA]</scope>
    <source>
        <strain evidence="25">DSM 21500</strain>
    </source>
</reference>
<dbReference type="InterPro" id="IPR018303">
    <property type="entry name" value="ATPase_P-typ_P_site"/>
</dbReference>
<dbReference type="InterPro" id="IPR036412">
    <property type="entry name" value="HAD-like_sf"/>
</dbReference>
<comment type="subcellular location">
    <subcellularLocation>
        <location evidence="1">Cell membrane</location>
        <topology evidence="1">Multi-pass membrane protein</topology>
    </subcellularLocation>
</comment>
<evidence type="ECO:0000256" key="5">
    <source>
        <dbReference type="ARBA" id="ARBA00022448"/>
    </source>
</evidence>
<dbReference type="SFLD" id="SFLDS00003">
    <property type="entry name" value="Haloacid_Dehalogenase"/>
    <property type="match status" value="1"/>
</dbReference>
<feature type="transmembrane region" description="Helical" evidence="22">
    <location>
        <begin position="446"/>
        <end position="468"/>
    </location>
</feature>
<keyword evidence="13" id="KW-0460">Magnesium</keyword>
<dbReference type="GO" id="GO:0140581">
    <property type="term" value="F:P-type monovalent copper transporter activity"/>
    <property type="evidence" value="ECO:0007669"/>
    <property type="project" value="UniProtKB-EC"/>
</dbReference>
<dbReference type="AlphaFoldDB" id="A0A1W1YAZ9"/>
<keyword evidence="18 22" id="KW-0472">Membrane</keyword>
<dbReference type="NCBIfam" id="TIGR00003">
    <property type="entry name" value="copper ion binding protein"/>
    <property type="match status" value="2"/>
</dbReference>
<comment type="catalytic activity">
    <reaction evidence="21">
        <text>Cu(+)(in) + ATP + H2O = Cu(+)(out) + ADP + phosphate + H(+)</text>
        <dbReference type="Rhea" id="RHEA:25792"/>
        <dbReference type="ChEBI" id="CHEBI:15377"/>
        <dbReference type="ChEBI" id="CHEBI:15378"/>
        <dbReference type="ChEBI" id="CHEBI:30616"/>
        <dbReference type="ChEBI" id="CHEBI:43474"/>
        <dbReference type="ChEBI" id="CHEBI:49552"/>
        <dbReference type="ChEBI" id="CHEBI:456216"/>
        <dbReference type="EC" id="7.2.2.8"/>
    </reaction>
</comment>
<dbReference type="PANTHER" id="PTHR43520:SF8">
    <property type="entry name" value="P-TYPE CU(+) TRANSPORTER"/>
    <property type="match status" value="1"/>
</dbReference>
<dbReference type="Pfam" id="PF00122">
    <property type="entry name" value="E1-E2_ATPase"/>
    <property type="match status" value="1"/>
</dbReference>
<dbReference type="Gene3D" id="2.70.150.10">
    <property type="entry name" value="Calcium-transporting ATPase, cytoplasmic transduction domain A"/>
    <property type="match status" value="1"/>
</dbReference>
<dbReference type="Gene3D" id="3.40.1110.10">
    <property type="entry name" value="Calcium-transporting ATPase, cytoplasmic domain N"/>
    <property type="match status" value="1"/>
</dbReference>
<dbReference type="NCBIfam" id="TIGR01525">
    <property type="entry name" value="ATPase-IB_hvy"/>
    <property type="match status" value="1"/>
</dbReference>
<evidence type="ECO:0000256" key="3">
    <source>
        <dbReference type="ARBA" id="ARBA00012517"/>
    </source>
</evidence>
<evidence type="ECO:0000256" key="8">
    <source>
        <dbReference type="ARBA" id="ARBA00022723"/>
    </source>
</evidence>
<feature type="transmembrane region" description="Helical" evidence="22">
    <location>
        <begin position="761"/>
        <end position="783"/>
    </location>
</feature>
<dbReference type="PROSITE" id="PS01047">
    <property type="entry name" value="HMA_1"/>
    <property type="match status" value="2"/>
</dbReference>
<dbReference type="InterPro" id="IPR023299">
    <property type="entry name" value="ATPase_P-typ_cyto_dom_N"/>
</dbReference>
<keyword evidence="9" id="KW-0677">Repeat</keyword>
<dbReference type="InterPro" id="IPR017969">
    <property type="entry name" value="Heavy-metal-associated_CS"/>
</dbReference>
<evidence type="ECO:0000256" key="21">
    <source>
        <dbReference type="ARBA" id="ARBA00049289"/>
    </source>
</evidence>
<accession>A0A1W1YAZ9</accession>
<evidence type="ECO:0000313" key="24">
    <source>
        <dbReference type="EMBL" id="SMC33335.1"/>
    </source>
</evidence>
<evidence type="ECO:0000256" key="19">
    <source>
        <dbReference type="ARBA" id="ARBA00029719"/>
    </source>
</evidence>
<dbReference type="InterPro" id="IPR036163">
    <property type="entry name" value="HMA_dom_sf"/>
</dbReference>
<evidence type="ECO:0000256" key="20">
    <source>
        <dbReference type="ARBA" id="ARBA00033239"/>
    </source>
</evidence>
<feature type="transmembrane region" description="Helical" evidence="22">
    <location>
        <begin position="789"/>
        <end position="808"/>
    </location>
</feature>
<dbReference type="InterPro" id="IPR006122">
    <property type="entry name" value="HMA_Cu_ion-bd"/>
</dbReference>
<keyword evidence="25" id="KW-1185">Reference proteome</keyword>
<evidence type="ECO:0000256" key="16">
    <source>
        <dbReference type="ARBA" id="ARBA00023008"/>
    </source>
</evidence>
<dbReference type="EC" id="7.2.2.8" evidence="3"/>
<evidence type="ECO:0000256" key="7">
    <source>
        <dbReference type="ARBA" id="ARBA00022692"/>
    </source>
</evidence>
<dbReference type="SFLD" id="SFLDG00002">
    <property type="entry name" value="C1.7:_P-type_atpase_like"/>
    <property type="match status" value="1"/>
</dbReference>
<dbReference type="Proteomes" id="UP000243884">
    <property type="component" value="Unassembled WGS sequence"/>
</dbReference>
<gene>
    <name evidence="24" type="ORF">SAMN04487984_0520</name>
</gene>
<keyword evidence="15 22" id="KW-1133">Transmembrane helix</keyword>
<dbReference type="InterPro" id="IPR008250">
    <property type="entry name" value="ATPase_P-typ_transduc_dom_A_sf"/>
</dbReference>
<keyword evidence="12 22" id="KW-0067">ATP-binding</keyword>
<dbReference type="GO" id="GO:0043682">
    <property type="term" value="F:P-type divalent copper transporter activity"/>
    <property type="evidence" value="ECO:0007669"/>
    <property type="project" value="TreeGrafter"/>
</dbReference>
<dbReference type="SUPFAM" id="SSF81665">
    <property type="entry name" value="Calcium ATPase, transmembrane domain M"/>
    <property type="match status" value="1"/>
</dbReference>
<dbReference type="InterPro" id="IPR023214">
    <property type="entry name" value="HAD_sf"/>
</dbReference>
<dbReference type="GO" id="GO:0055070">
    <property type="term" value="P:copper ion homeostasis"/>
    <property type="evidence" value="ECO:0007669"/>
    <property type="project" value="TreeGrafter"/>
</dbReference>
<dbReference type="PRINTS" id="PR00119">
    <property type="entry name" value="CATATPASE"/>
</dbReference>
<feature type="transmembrane region" description="Helical" evidence="22">
    <location>
        <begin position="164"/>
        <end position="183"/>
    </location>
</feature>
<keyword evidence="7 22" id="KW-0812">Transmembrane</keyword>
<evidence type="ECO:0000256" key="15">
    <source>
        <dbReference type="ARBA" id="ARBA00022989"/>
    </source>
</evidence>
<dbReference type="PROSITE" id="PS00154">
    <property type="entry name" value="ATPASE_E1_E2"/>
    <property type="match status" value="1"/>
</dbReference>
<keyword evidence="17" id="KW-0406">Ion transport</keyword>
<dbReference type="GO" id="GO:0005507">
    <property type="term" value="F:copper ion binding"/>
    <property type="evidence" value="ECO:0007669"/>
    <property type="project" value="InterPro"/>
</dbReference>
<evidence type="ECO:0000256" key="4">
    <source>
        <dbReference type="ARBA" id="ARBA00015102"/>
    </source>
</evidence>
<dbReference type="PANTHER" id="PTHR43520">
    <property type="entry name" value="ATP7, ISOFORM B"/>
    <property type="match status" value="1"/>
</dbReference>
<dbReference type="InterPro" id="IPR023298">
    <property type="entry name" value="ATPase_P-typ_TM_dom_sf"/>
</dbReference>
<evidence type="ECO:0000256" key="10">
    <source>
        <dbReference type="ARBA" id="ARBA00022741"/>
    </source>
</evidence>
<dbReference type="Gene3D" id="3.30.70.100">
    <property type="match status" value="2"/>
</dbReference>
<dbReference type="FunFam" id="2.70.150.10:FF:000020">
    <property type="entry name" value="Copper-exporting P-type ATPase A"/>
    <property type="match status" value="1"/>
</dbReference>
<dbReference type="NCBIfam" id="TIGR01494">
    <property type="entry name" value="ATPase_P-type"/>
    <property type="match status" value="1"/>
</dbReference>
<feature type="domain" description="HMA" evidence="23">
    <location>
        <begin position="1"/>
        <end position="67"/>
    </location>
</feature>
<feature type="transmembrane region" description="Helical" evidence="22">
    <location>
        <begin position="195"/>
        <end position="214"/>
    </location>
</feature>
<dbReference type="PROSITE" id="PS50846">
    <property type="entry name" value="HMA_2"/>
    <property type="match status" value="2"/>
</dbReference>
<keyword evidence="10 22" id="KW-0547">Nucleotide-binding</keyword>
<dbReference type="EMBL" id="FWXK01000002">
    <property type="protein sequence ID" value="SMC33335.1"/>
    <property type="molecule type" value="Genomic_DNA"/>
</dbReference>
<dbReference type="CDD" id="cd02094">
    <property type="entry name" value="P-type_ATPase_Cu-like"/>
    <property type="match status" value="1"/>
</dbReference>
<evidence type="ECO:0000256" key="17">
    <source>
        <dbReference type="ARBA" id="ARBA00023065"/>
    </source>
</evidence>
<evidence type="ECO:0000256" key="18">
    <source>
        <dbReference type="ARBA" id="ARBA00023136"/>
    </source>
</evidence>
<keyword evidence="5" id="KW-0813">Transport</keyword>
<organism evidence="24 25">
    <name type="scientific">Aerococcus suis</name>
    <dbReference type="NCBI Taxonomy" id="371602"/>
    <lineage>
        <taxon>Bacteria</taxon>
        <taxon>Bacillati</taxon>
        <taxon>Bacillota</taxon>
        <taxon>Bacilli</taxon>
        <taxon>Lactobacillales</taxon>
        <taxon>Aerococcaceae</taxon>
        <taxon>Aerococcus</taxon>
    </lineage>
</organism>
<feature type="transmembrane region" description="Helical" evidence="22">
    <location>
        <begin position="235"/>
        <end position="256"/>
    </location>
</feature>
<evidence type="ECO:0000256" key="1">
    <source>
        <dbReference type="ARBA" id="ARBA00004651"/>
    </source>
</evidence>
<evidence type="ECO:0000256" key="6">
    <source>
        <dbReference type="ARBA" id="ARBA00022475"/>
    </source>
</evidence>
<keyword evidence="6 22" id="KW-1003">Cell membrane</keyword>
<evidence type="ECO:0000256" key="2">
    <source>
        <dbReference type="ARBA" id="ARBA00006024"/>
    </source>
</evidence>
<dbReference type="GO" id="GO:0005886">
    <property type="term" value="C:plasma membrane"/>
    <property type="evidence" value="ECO:0007669"/>
    <property type="project" value="UniProtKB-SubCell"/>
</dbReference>
<dbReference type="InterPro" id="IPR059000">
    <property type="entry name" value="ATPase_P-type_domA"/>
</dbReference>
<feature type="transmembrane region" description="Helical" evidence="22">
    <location>
        <begin position="418"/>
        <end position="440"/>
    </location>
</feature>
<dbReference type="SUPFAM" id="SSF81653">
    <property type="entry name" value="Calcium ATPase, transduction domain A"/>
    <property type="match status" value="1"/>
</dbReference>
<proteinExistence type="inferred from homology"/>
<dbReference type="SUPFAM" id="SSF56784">
    <property type="entry name" value="HAD-like"/>
    <property type="match status" value="1"/>
</dbReference>
<protein>
    <recommendedName>
        <fullName evidence="4">Copper-exporting P-type ATPase</fullName>
        <ecNumber evidence="3">7.2.2.8</ecNumber>
    </recommendedName>
    <alternativeName>
        <fullName evidence="19">Copper-exporting P-type ATPase A</fullName>
    </alternativeName>
    <alternativeName>
        <fullName evidence="20">Cu(+)-exporting ATPase</fullName>
    </alternativeName>
</protein>
<dbReference type="CDD" id="cd00371">
    <property type="entry name" value="HMA"/>
    <property type="match status" value="2"/>
</dbReference>
<keyword evidence="16" id="KW-0186">Copper</keyword>
<dbReference type="GO" id="GO:0005524">
    <property type="term" value="F:ATP binding"/>
    <property type="evidence" value="ECO:0007669"/>
    <property type="project" value="UniProtKB-UniRule"/>
</dbReference>
<dbReference type="Pfam" id="PF00702">
    <property type="entry name" value="Hydrolase"/>
    <property type="match status" value="1"/>
</dbReference>
<keyword evidence="8 22" id="KW-0479">Metal-binding</keyword>
<dbReference type="NCBIfam" id="TIGR01511">
    <property type="entry name" value="ATPase-IB1_Cu"/>
    <property type="match status" value="1"/>
</dbReference>
<keyword evidence="11" id="KW-0187">Copper transport</keyword>
<dbReference type="InterPro" id="IPR027256">
    <property type="entry name" value="P-typ_ATPase_IB"/>
</dbReference>
<dbReference type="InterPro" id="IPR006121">
    <property type="entry name" value="HMA_dom"/>
</dbReference>
<evidence type="ECO:0000256" key="12">
    <source>
        <dbReference type="ARBA" id="ARBA00022840"/>
    </source>
</evidence>